<keyword evidence="2" id="KW-0472">Membrane</keyword>
<keyword evidence="5" id="KW-1185">Reference proteome</keyword>
<evidence type="ECO:0000256" key="2">
    <source>
        <dbReference type="SAM" id="Phobius"/>
    </source>
</evidence>
<reference evidence="4 5" key="1">
    <citation type="submission" date="2021-07" db="EMBL/GenBank/DDBJ databases">
        <title>complete genome sequencing of Tessaracoccus sp.J1M15.</title>
        <authorList>
            <person name="Bae J.-W."/>
            <person name="Kim D.-y."/>
        </authorList>
    </citation>
    <scope>NUCLEOTIDE SEQUENCE [LARGE SCALE GENOMIC DNA]</scope>
    <source>
        <strain evidence="4 5">J1M15</strain>
    </source>
</reference>
<dbReference type="Proteomes" id="UP000824504">
    <property type="component" value="Chromosome"/>
</dbReference>
<dbReference type="InterPro" id="IPR004474">
    <property type="entry name" value="LytR_CpsA_psr"/>
</dbReference>
<keyword evidence="2" id="KW-0812">Transmembrane</keyword>
<organism evidence="4 5">
    <name type="scientific">Tessaracoccus palaemonis</name>
    <dbReference type="NCBI Taxonomy" id="2829499"/>
    <lineage>
        <taxon>Bacteria</taxon>
        <taxon>Bacillati</taxon>
        <taxon>Actinomycetota</taxon>
        <taxon>Actinomycetes</taxon>
        <taxon>Propionibacteriales</taxon>
        <taxon>Propionibacteriaceae</taxon>
        <taxon>Tessaracoccus</taxon>
    </lineage>
</organism>
<name>A0ABX8SK18_9ACTN</name>
<accession>A0ABX8SK18</accession>
<comment type="similarity">
    <text evidence="1">Belongs to the LytR/CpsA/Psr (LCP) family.</text>
</comment>
<dbReference type="EMBL" id="CP079216">
    <property type="protein sequence ID" value="QXT63229.1"/>
    <property type="molecule type" value="Genomic_DNA"/>
</dbReference>
<dbReference type="PANTHER" id="PTHR33392:SF6">
    <property type="entry name" value="POLYISOPRENYL-TEICHOIC ACID--PEPTIDOGLYCAN TEICHOIC ACID TRANSFERASE TAGU"/>
    <property type="match status" value="1"/>
</dbReference>
<keyword evidence="2" id="KW-1133">Transmembrane helix</keyword>
<evidence type="ECO:0000256" key="1">
    <source>
        <dbReference type="ARBA" id="ARBA00006068"/>
    </source>
</evidence>
<evidence type="ECO:0000313" key="5">
    <source>
        <dbReference type="Proteomes" id="UP000824504"/>
    </source>
</evidence>
<protein>
    <submittedName>
        <fullName evidence="4">LCP family protein</fullName>
    </submittedName>
</protein>
<dbReference type="InterPro" id="IPR050922">
    <property type="entry name" value="LytR/CpsA/Psr_CW_biosynth"/>
</dbReference>
<dbReference type="RefSeq" id="WP_219082924.1">
    <property type="nucleotide sequence ID" value="NZ_CP079216.1"/>
</dbReference>
<feature type="transmembrane region" description="Helical" evidence="2">
    <location>
        <begin position="12"/>
        <end position="32"/>
    </location>
</feature>
<feature type="domain" description="Cell envelope-related transcriptional attenuator" evidence="3">
    <location>
        <begin position="81"/>
        <end position="200"/>
    </location>
</feature>
<dbReference type="NCBIfam" id="TIGR00350">
    <property type="entry name" value="lytR_cpsA_psr"/>
    <property type="match status" value="1"/>
</dbReference>
<sequence length="310" mass="32428">MPTRRRRVLGWVMIATGLLVALAAILLVVAWHRLVQVDFQPSAQDSRADTTFLVLGSDVTDGITEAIADELGREEEPGTARADIIMLVRVAADGAATAVSVPRDLLVLDDDGDPQRLAMLYTDGASTLARGVCRGLDVGVDHVVVANAQAVVDVVDALGGLDVDIPVALRDERSHIDLPAGRQTIDGMETLGLIRSRDTQYLVDGRWVPVGPAEGALHRASAALEVLGELRTQAARAPLTATAAAAWAGLPQVTIDEGLGPVDLVRLGADFPAGEVLATDPVGEDDSGMTLADGAADRLVELGFGPCRTS</sequence>
<dbReference type="Pfam" id="PF03816">
    <property type="entry name" value="LytR_cpsA_psr"/>
    <property type="match status" value="1"/>
</dbReference>
<proteinExistence type="inferred from homology"/>
<gene>
    <name evidence="4" type="ORF">KDB89_01720</name>
</gene>
<evidence type="ECO:0000259" key="3">
    <source>
        <dbReference type="Pfam" id="PF03816"/>
    </source>
</evidence>
<dbReference type="PANTHER" id="PTHR33392">
    <property type="entry name" value="POLYISOPRENYL-TEICHOIC ACID--PEPTIDOGLYCAN TEICHOIC ACID TRANSFERASE TAGU"/>
    <property type="match status" value="1"/>
</dbReference>
<evidence type="ECO:0000313" key="4">
    <source>
        <dbReference type="EMBL" id="QXT63229.1"/>
    </source>
</evidence>